<dbReference type="GO" id="GO:0035556">
    <property type="term" value="P:intracellular signal transduction"/>
    <property type="evidence" value="ECO:0007669"/>
    <property type="project" value="InterPro"/>
</dbReference>
<feature type="domain" description="Guanylate cyclase" evidence="3">
    <location>
        <begin position="35"/>
        <end position="73"/>
    </location>
</feature>
<dbReference type="InterPro" id="IPR041664">
    <property type="entry name" value="AAA_16"/>
</dbReference>
<dbReference type="SUPFAM" id="SSF52540">
    <property type="entry name" value="P-loop containing nucleoside triphosphate hydrolases"/>
    <property type="match status" value="1"/>
</dbReference>
<dbReference type="PANTHER" id="PTHR16305:SF35">
    <property type="entry name" value="TRANSCRIPTIONAL ACTIVATOR DOMAIN"/>
    <property type="match status" value="1"/>
</dbReference>
<dbReference type="Pfam" id="PF13191">
    <property type="entry name" value="AAA_16"/>
    <property type="match status" value="1"/>
</dbReference>
<dbReference type="CDD" id="cd07302">
    <property type="entry name" value="CHD"/>
    <property type="match status" value="1"/>
</dbReference>
<sequence>THEDDAVRALLAAWGMQERARHVARSLYDRAGVQVRIRVGLNTGLAVYSSVGGQQKLERTVIGDTVNLAARMETAAKPGQILLTADTREAAGDAFRFRKLPAVSVKGKSEPVKVFEIVGLGTSSPVGKREHPEVFVGRRMDWAMLESAFRGAIAGRPQFTLITGDPGSGKSALAARFLTFAAARGATVIRTRAQSFFQTTGGDLVKALLLNLLQIPVDATADAARERIAQALSGPFPDDARAVDLIGTLIGLAPADTGLASLDPKALRQGAWEALAGWLVAMARGTILVVSVSDLHWADAGSLEWLDALCWSLSQAQGATVLVLGQHRTGEIEALPGLDAPLETTHVALRPLDLTEARELGMALLLAGDKVADGKLSRAQSALLERAIARADGNPFYLTELIQASGDREDAALPTSVRGAVAARLDALASPLRETLQVMAVAGRRCDPRLLAGVVEQDVERELAELIRLRYLRPLPDGQVEFSQTIVHETALESLLMAHRRELHRRIGLAIEQRARVGTTLGNLGATLAHHFTEAEDPARAARYHFIAGRQARAGFANAAARNHMAQALEWRKKAGDAPSLPPIVDILLDLATVERGLADYQAALAHLDELAALGPETPSSKRERAETLYRTGDLSRSLALFKEASRAQDAAPVDAALALAGAANVLRLRGDYRQAIGMAQQAQRALESLKRPAEAALALSVAGICHHRTGRYAESEAVHEEALRLREIAGDLVGAARSRLNLGIALTAQKRWDEAQS</sequence>
<evidence type="ECO:0000256" key="2">
    <source>
        <dbReference type="ARBA" id="ARBA00022840"/>
    </source>
</evidence>
<dbReference type="Pfam" id="PF13424">
    <property type="entry name" value="TPR_12"/>
    <property type="match status" value="1"/>
</dbReference>
<dbReference type="PROSITE" id="PS50125">
    <property type="entry name" value="GUANYLATE_CYCLASE_2"/>
    <property type="match status" value="1"/>
</dbReference>
<dbReference type="InterPro" id="IPR001054">
    <property type="entry name" value="A/G_cyclase"/>
</dbReference>
<dbReference type="Gene3D" id="1.25.40.10">
    <property type="entry name" value="Tetratricopeptide repeat domain"/>
    <property type="match status" value="2"/>
</dbReference>
<evidence type="ECO:0000259" key="3">
    <source>
        <dbReference type="PROSITE" id="PS50125"/>
    </source>
</evidence>
<dbReference type="SUPFAM" id="SSF48452">
    <property type="entry name" value="TPR-like"/>
    <property type="match status" value="1"/>
</dbReference>
<dbReference type="PANTHER" id="PTHR16305">
    <property type="entry name" value="TESTICULAR SOLUBLE ADENYLYL CYCLASE"/>
    <property type="match status" value="1"/>
</dbReference>
<dbReference type="SMART" id="SM00028">
    <property type="entry name" value="TPR"/>
    <property type="match status" value="4"/>
</dbReference>
<keyword evidence="2" id="KW-0067">ATP-binding</keyword>
<dbReference type="SUPFAM" id="SSF55073">
    <property type="entry name" value="Nucleotide cyclase"/>
    <property type="match status" value="1"/>
</dbReference>
<dbReference type="AlphaFoldDB" id="A0A937X6B5"/>
<evidence type="ECO:0000256" key="1">
    <source>
        <dbReference type="ARBA" id="ARBA00022741"/>
    </source>
</evidence>
<organism evidence="4 5">
    <name type="scientific">Candidatus Tanganyikabacteria bacterium</name>
    <dbReference type="NCBI Taxonomy" id="2961651"/>
    <lineage>
        <taxon>Bacteria</taxon>
        <taxon>Bacillati</taxon>
        <taxon>Candidatus Sericytochromatia</taxon>
        <taxon>Candidatus Tanganyikabacteria</taxon>
    </lineage>
</organism>
<comment type="caution">
    <text evidence="4">The sequence shown here is derived from an EMBL/GenBank/DDBJ whole genome shotgun (WGS) entry which is preliminary data.</text>
</comment>
<reference evidence="4 5" key="1">
    <citation type="submission" date="2019-03" db="EMBL/GenBank/DDBJ databases">
        <title>Lake Tanganyika Metagenome-Assembled Genomes (MAGs).</title>
        <authorList>
            <person name="Tran P."/>
        </authorList>
    </citation>
    <scope>NUCLEOTIDE SEQUENCE [LARGE SCALE GENOMIC DNA]</scope>
    <source>
        <strain evidence="4">K_DeepCast_65m_m2_236</strain>
    </source>
</reference>
<accession>A0A937X6B5</accession>
<dbReference type="InterPro" id="IPR019734">
    <property type="entry name" value="TPR_rpt"/>
</dbReference>
<proteinExistence type="predicted"/>
<evidence type="ECO:0000313" key="5">
    <source>
        <dbReference type="Proteomes" id="UP000703893"/>
    </source>
</evidence>
<dbReference type="Pfam" id="PF00211">
    <property type="entry name" value="Guanylate_cyc"/>
    <property type="match status" value="1"/>
</dbReference>
<evidence type="ECO:0000313" key="4">
    <source>
        <dbReference type="EMBL" id="MBM3275112.1"/>
    </source>
</evidence>
<feature type="non-terminal residue" evidence="4">
    <location>
        <position position="1"/>
    </location>
</feature>
<keyword evidence="1" id="KW-0547">Nucleotide-binding</keyword>
<dbReference type="Proteomes" id="UP000703893">
    <property type="component" value="Unassembled WGS sequence"/>
</dbReference>
<dbReference type="InterPro" id="IPR029787">
    <property type="entry name" value="Nucleotide_cyclase"/>
</dbReference>
<protein>
    <submittedName>
        <fullName evidence="4">AAA family ATPase</fullName>
    </submittedName>
</protein>
<dbReference type="GO" id="GO:0005524">
    <property type="term" value="F:ATP binding"/>
    <property type="evidence" value="ECO:0007669"/>
    <property type="project" value="UniProtKB-KW"/>
</dbReference>
<dbReference type="Gene3D" id="3.30.70.1230">
    <property type="entry name" value="Nucleotide cyclase"/>
    <property type="match status" value="1"/>
</dbReference>
<dbReference type="EMBL" id="VGJX01000447">
    <property type="protein sequence ID" value="MBM3275112.1"/>
    <property type="molecule type" value="Genomic_DNA"/>
</dbReference>
<dbReference type="GO" id="GO:0009190">
    <property type="term" value="P:cyclic nucleotide biosynthetic process"/>
    <property type="evidence" value="ECO:0007669"/>
    <property type="project" value="InterPro"/>
</dbReference>
<gene>
    <name evidence="4" type="ORF">FJZ00_08155</name>
</gene>
<name>A0A937X6B5_9BACT</name>
<feature type="non-terminal residue" evidence="4">
    <location>
        <position position="758"/>
    </location>
</feature>
<dbReference type="InterPro" id="IPR011990">
    <property type="entry name" value="TPR-like_helical_dom_sf"/>
</dbReference>
<dbReference type="GO" id="GO:0005737">
    <property type="term" value="C:cytoplasm"/>
    <property type="evidence" value="ECO:0007669"/>
    <property type="project" value="TreeGrafter"/>
</dbReference>
<dbReference type="GO" id="GO:0004016">
    <property type="term" value="F:adenylate cyclase activity"/>
    <property type="evidence" value="ECO:0007669"/>
    <property type="project" value="TreeGrafter"/>
</dbReference>
<dbReference type="InterPro" id="IPR027417">
    <property type="entry name" value="P-loop_NTPase"/>
</dbReference>